<name>A0A378A262_KLEPO</name>
<keyword evidence="1" id="KW-0812">Transmembrane</keyword>
<gene>
    <name evidence="2" type="primary">hisQ_2</name>
    <name evidence="2" type="ORF">NCTC10313_04973</name>
</gene>
<dbReference type="EMBL" id="UGLW01000003">
    <property type="protein sequence ID" value="STU95868.1"/>
    <property type="molecule type" value="Genomic_DNA"/>
</dbReference>
<dbReference type="Proteomes" id="UP000254487">
    <property type="component" value="Unassembled WGS sequence"/>
</dbReference>
<feature type="transmembrane region" description="Helical" evidence="1">
    <location>
        <begin position="12"/>
        <end position="36"/>
    </location>
</feature>
<accession>A0A378A262</accession>
<reference evidence="2 3" key="1">
    <citation type="submission" date="2018-06" db="EMBL/GenBank/DDBJ databases">
        <authorList>
            <consortium name="Pathogen Informatics"/>
            <person name="Doyle S."/>
        </authorList>
    </citation>
    <scope>NUCLEOTIDE SEQUENCE [LARGE SCALE GENOMIC DNA]</scope>
    <source>
        <strain evidence="2 3">NCTC10313</strain>
    </source>
</reference>
<protein>
    <submittedName>
        <fullName evidence="2">Histidine ABC transporter</fullName>
    </submittedName>
</protein>
<proteinExistence type="predicted"/>
<evidence type="ECO:0000256" key="1">
    <source>
        <dbReference type="SAM" id="Phobius"/>
    </source>
</evidence>
<keyword evidence="1" id="KW-1133">Transmembrane helix</keyword>
<dbReference type="AlphaFoldDB" id="A0A378A262"/>
<sequence>MLYGFSQVILQGALVTLELALSSVVLAVLIGLAALAQSYRATVHWRWCLKAIPL</sequence>
<evidence type="ECO:0000313" key="3">
    <source>
        <dbReference type="Proteomes" id="UP000254487"/>
    </source>
</evidence>
<keyword evidence="1" id="KW-0472">Membrane</keyword>
<evidence type="ECO:0000313" key="2">
    <source>
        <dbReference type="EMBL" id="STU95868.1"/>
    </source>
</evidence>
<organism evidence="2 3">
    <name type="scientific">Klebsiella pneumoniae subsp. ozaenae</name>
    <dbReference type="NCBI Taxonomy" id="574"/>
    <lineage>
        <taxon>Bacteria</taxon>
        <taxon>Pseudomonadati</taxon>
        <taxon>Pseudomonadota</taxon>
        <taxon>Gammaproteobacteria</taxon>
        <taxon>Enterobacterales</taxon>
        <taxon>Enterobacteriaceae</taxon>
        <taxon>Klebsiella/Raoultella group</taxon>
        <taxon>Klebsiella</taxon>
        <taxon>Klebsiella pneumoniae complex</taxon>
    </lineage>
</organism>